<dbReference type="OrthoDB" id="2157513at2"/>
<reference evidence="2 3" key="1">
    <citation type="submission" date="2018-11" db="EMBL/GenBank/DDBJ databases">
        <title>Genomic profiling of Staphylococcus species from a Poultry farm system in KwaZulu-Natal, South Africa.</title>
        <authorList>
            <person name="Amoako D.G."/>
            <person name="Somboro A.M."/>
            <person name="Abia A.L.K."/>
            <person name="Bester L.A."/>
            <person name="Essack S.Y."/>
        </authorList>
    </citation>
    <scope>NUCLEOTIDE SEQUENCE [LARGE SCALE GENOMIC DNA]</scope>
    <source>
        <strain evidence="2 3">SA11</strain>
    </source>
</reference>
<dbReference type="Pfam" id="PF06133">
    <property type="entry name" value="Com_YlbF"/>
    <property type="match status" value="1"/>
</dbReference>
<dbReference type="EMBL" id="CP068073">
    <property type="protein sequence ID" value="QQS83062.1"/>
    <property type="molecule type" value="Genomic_DNA"/>
</dbReference>
<evidence type="ECO:0000313" key="2">
    <source>
        <dbReference type="EMBL" id="RZI03422.1"/>
    </source>
</evidence>
<evidence type="ECO:0000313" key="3">
    <source>
        <dbReference type="Proteomes" id="UP000293854"/>
    </source>
</evidence>
<proteinExistence type="predicted"/>
<organism evidence="2 3">
    <name type="scientific">Staphylococcus condimenti</name>
    <dbReference type="NCBI Taxonomy" id="70255"/>
    <lineage>
        <taxon>Bacteria</taxon>
        <taxon>Bacillati</taxon>
        <taxon>Bacillota</taxon>
        <taxon>Bacilli</taxon>
        <taxon>Bacillales</taxon>
        <taxon>Staphylococcaceae</taxon>
        <taxon>Staphylococcus</taxon>
    </lineage>
</organism>
<dbReference type="KEGG" id="scv:A4G25_03990"/>
<protein>
    <submittedName>
        <fullName evidence="2">YlbF family regulator</fullName>
    </submittedName>
</protein>
<dbReference type="InterPro" id="IPR052767">
    <property type="entry name" value="Bact_com_dev_regulator"/>
</dbReference>
<dbReference type="PANTHER" id="PTHR38448">
    <property type="entry name" value="REGULATORY PROTEIN YLBF-RELATED"/>
    <property type="match status" value="1"/>
</dbReference>
<accession>A0A143P9L9</accession>
<dbReference type="InterPro" id="IPR023378">
    <property type="entry name" value="YheA/YmcA-like_dom_sf"/>
</dbReference>
<dbReference type="GeneID" id="93727015"/>
<dbReference type="Proteomes" id="UP000595942">
    <property type="component" value="Chromosome"/>
</dbReference>
<dbReference type="SUPFAM" id="SSF158622">
    <property type="entry name" value="YheA/YmcA-like"/>
    <property type="match status" value="1"/>
</dbReference>
<dbReference type="Gene3D" id="1.20.1500.10">
    <property type="entry name" value="YheA/YmcA-like"/>
    <property type="match status" value="1"/>
</dbReference>
<dbReference type="InterPro" id="IPR010368">
    <property type="entry name" value="Com_YlbF"/>
</dbReference>
<dbReference type="PANTHER" id="PTHR38448:SF2">
    <property type="entry name" value="REGULATORY PROTEIN YLBF"/>
    <property type="match status" value="1"/>
</dbReference>
<dbReference type="RefSeq" id="WP_047132431.1">
    <property type="nucleotide sequence ID" value="NZ_CP015114.1"/>
</dbReference>
<dbReference type="AlphaFoldDB" id="A0A143P9L9"/>
<keyword evidence="4" id="KW-1185">Reference proteome</keyword>
<reference evidence="1 4" key="2">
    <citation type="submission" date="2021-01" db="EMBL/GenBank/DDBJ databases">
        <title>FDA dAtabase for Regulatory Grade micrObial Sequences (FDA-ARGOS): Supporting development and validation of Infectious Disease Dx tests.</title>
        <authorList>
            <person name="Sproer C."/>
            <person name="Gronow S."/>
            <person name="Severitt S."/>
            <person name="Schroder I."/>
            <person name="Tallon L."/>
            <person name="Sadzewicz L."/>
            <person name="Zhao X."/>
            <person name="Boylan J."/>
            <person name="Ott S."/>
            <person name="Bowen H."/>
            <person name="Vavikolanu K."/>
            <person name="Mehta A."/>
            <person name="Aluvathingal J."/>
            <person name="Nadendla S."/>
            <person name="Lowell S."/>
            <person name="Myers T."/>
            <person name="Yan Y."/>
            <person name="Sichtig H."/>
        </authorList>
    </citation>
    <scope>NUCLEOTIDE SEQUENCE [LARGE SCALE GENOMIC DNA]</scope>
    <source>
        <strain evidence="1 4">FDAARGOS_1148</strain>
    </source>
</reference>
<evidence type="ECO:0000313" key="4">
    <source>
        <dbReference type="Proteomes" id="UP000595942"/>
    </source>
</evidence>
<gene>
    <name evidence="2" type="ORF">EIG99_03620</name>
    <name evidence="1" type="ORF">I6J05_01700</name>
</gene>
<dbReference type="EMBL" id="RQTE01000064">
    <property type="protein sequence ID" value="RZI03422.1"/>
    <property type="molecule type" value="Genomic_DNA"/>
</dbReference>
<sequence>MINTEVIDVLDQVDKVSDMILNSDIYQAYTKARSVMNDDPEAAARYNEFMKNKIKYDEVMRFGKYHPDYQQVTRATRKSKRDYEMVPTVMAYKQMEVELQNLVDEVITIIATSISDHVKVEVGNPFFRTDMHGCSTGGTCQCKIHA</sequence>
<name>A0A143P9L9_9STAP</name>
<evidence type="ECO:0000313" key="1">
    <source>
        <dbReference type="EMBL" id="QQS83062.1"/>
    </source>
</evidence>
<dbReference type="Proteomes" id="UP000293854">
    <property type="component" value="Unassembled WGS sequence"/>
</dbReference>